<reference evidence="2" key="1">
    <citation type="submission" date="2022-03" db="EMBL/GenBank/DDBJ databases">
        <authorList>
            <person name="Alioto T."/>
            <person name="Alioto T."/>
            <person name="Gomez Garrido J."/>
        </authorList>
    </citation>
    <scope>NUCLEOTIDE SEQUENCE</scope>
</reference>
<dbReference type="EMBL" id="OW240917">
    <property type="protein sequence ID" value="CAH2299833.1"/>
    <property type="molecule type" value="Genomic_DNA"/>
</dbReference>
<feature type="compositionally biased region" description="Low complexity" evidence="1">
    <location>
        <begin position="1"/>
        <end position="14"/>
    </location>
</feature>
<proteinExistence type="predicted"/>
<name>A0AAD1WA56_PELCU</name>
<evidence type="ECO:0000256" key="1">
    <source>
        <dbReference type="SAM" id="MobiDB-lite"/>
    </source>
</evidence>
<keyword evidence="3" id="KW-1185">Reference proteome</keyword>
<organism evidence="2 3">
    <name type="scientific">Pelobates cultripes</name>
    <name type="common">Western spadefoot toad</name>
    <dbReference type="NCBI Taxonomy" id="61616"/>
    <lineage>
        <taxon>Eukaryota</taxon>
        <taxon>Metazoa</taxon>
        <taxon>Chordata</taxon>
        <taxon>Craniata</taxon>
        <taxon>Vertebrata</taxon>
        <taxon>Euteleostomi</taxon>
        <taxon>Amphibia</taxon>
        <taxon>Batrachia</taxon>
        <taxon>Anura</taxon>
        <taxon>Pelobatoidea</taxon>
        <taxon>Pelobatidae</taxon>
        <taxon>Pelobates</taxon>
    </lineage>
</organism>
<evidence type="ECO:0000313" key="2">
    <source>
        <dbReference type="EMBL" id="CAH2299833.1"/>
    </source>
</evidence>
<gene>
    <name evidence="2" type="ORF">PECUL_23A002863</name>
</gene>
<accession>A0AAD1WA56</accession>
<feature type="region of interest" description="Disordered" evidence="1">
    <location>
        <begin position="1"/>
        <end position="73"/>
    </location>
</feature>
<feature type="compositionally biased region" description="Basic and acidic residues" evidence="1">
    <location>
        <begin position="31"/>
        <end position="45"/>
    </location>
</feature>
<dbReference type="Proteomes" id="UP001295444">
    <property type="component" value="Chromosome 06"/>
</dbReference>
<feature type="non-terminal residue" evidence="2">
    <location>
        <position position="73"/>
    </location>
</feature>
<protein>
    <submittedName>
        <fullName evidence="2">Uncharacterized protein</fullName>
    </submittedName>
</protein>
<sequence length="73" mass="7914">MAAASDSPPSTPTTRSLSKLQPSQSPRRRSPKPDTRGLQRWERGRPCKSLDPPPATDPLWGGRTHVASNGPMP</sequence>
<evidence type="ECO:0000313" key="3">
    <source>
        <dbReference type="Proteomes" id="UP001295444"/>
    </source>
</evidence>
<dbReference type="AlphaFoldDB" id="A0AAD1WA56"/>